<dbReference type="Gene3D" id="3.40.50.300">
    <property type="entry name" value="P-loop containing nucleotide triphosphate hydrolases"/>
    <property type="match status" value="2"/>
</dbReference>
<dbReference type="InterPro" id="IPR027417">
    <property type="entry name" value="P-loop_NTPase"/>
</dbReference>
<evidence type="ECO:0000259" key="4">
    <source>
        <dbReference type="Pfam" id="PF14214"/>
    </source>
</evidence>
<dbReference type="Pfam" id="PF14214">
    <property type="entry name" value="Helitron_like_N"/>
    <property type="match status" value="1"/>
</dbReference>
<feature type="domain" description="Helitron helicase-like" evidence="4">
    <location>
        <begin position="460"/>
        <end position="641"/>
    </location>
</feature>
<dbReference type="EC" id="5.6.2.3" evidence="1"/>
<keyword evidence="1" id="KW-0547">Nucleotide-binding</keyword>
<dbReference type="Pfam" id="PF05970">
    <property type="entry name" value="PIF1"/>
    <property type="match status" value="1"/>
</dbReference>
<sequence>MPPTLQRNRREVPIFLPHGQNSQDDPITAQARQEQLAIRRRHRYENRQRIEHSITPSLSALVAQNIPKLPESSISPVTVILGSTIPSSAPTPSLSPTPIPFLSVATSIPTSIPIPASILPSPSPAMPIPAIPAIPAMTSESMPQNEQTFQAAVSEDDWLLVQDFHAELEKDIPETCNTCQERWFHMNIQNGRCAKCRIKDTSKLEGEPNLMSMENHLDPGEFPAHLPILTQVEEMLIAKVHIHMEVCQVRGQQFKYTEHIINFLRDTRKVYNKLPMLPSDLDIIILQPSNTTENTNLSRQFIRNFHVRQEPVRIWLEYLKQHHVGYQDIEVDTQTLTQLPRDGNVIESIPSHEIIVDNPELESERPPEAPGDVQENEEDEFEPVTSAVPDLITEENELEQLQTDVHERITHLTMPSFRPTPLSEFNKNQPLLSLAFPTLFPTGKAEFLTPHIRSVDYAMYIEHLIKYKDSRFTRHPRFRYVVFNTLIRMQIRSRSTYYIRKNHSRVIRHDIDSEDPENLEVEYDISDIRIQDLLTAFADIDSPGAQSLLNSIFRFTGNLRGTRPFWNSKRFELNNYLRHLKRPSLFLTFSAADYHWDSLHKHIPKYREWRLTTPANQVKLSKENLRDNPHIAAFHFHRRLTGIYIVAVHPDPKRRPDEISPMSLLPSQQVNTNDHLTTCLNRFQIHTCSQAYYLQKRKDSEDKACRFYFPKALQPEPTVNRSQNPKHYMFTPEQNHPHLNAYNRLITIGDRLIDSDQLGFHDIDQFDWSTHIAYLSLDGNWWTSQIQANPGEITVNQASQRLFDTLQDKQRQIFELVVDHYQKTLNITEPTPPQLLLQVDGKASTGKSHVIWLLSSKLQELATTNKQPNPVFRAAPTGVAAHGISGKTIHSLFRLPVKKEKFTLLSTSTLATIQSYMRFYQRCRQIFPEYSQTSFEGLNIILFGDFFQLPPIGSKPLFAELTAMSSVEDIQGQTAYHAFTQTIELDVIIRQQGNSVEQRNFRDTLEGLRHSSVSIPHWETLISRVQSQLRATEVGSFDNALRIYGKKANVFTYNRQKLRDLQVPILPIHATNEPSTTSKFTSDEARNLQNELLLYFRKEPPLAILVEFDNYSRPFLEGRSVPIFRSTREFVHNSTVYQRVQFPLTVAYAITIHKSQGITVEKVVLNLAEKDFAPGLSYVAVSRVKTLDGLMFEESFDYSRFKTKETNTQRWRLADIQRRKAQHVQKGSGNQSYVY</sequence>
<comment type="catalytic activity">
    <reaction evidence="1">
        <text>ATP + H2O = ADP + phosphate + H(+)</text>
        <dbReference type="Rhea" id="RHEA:13065"/>
        <dbReference type="ChEBI" id="CHEBI:15377"/>
        <dbReference type="ChEBI" id="CHEBI:15378"/>
        <dbReference type="ChEBI" id="CHEBI:30616"/>
        <dbReference type="ChEBI" id="CHEBI:43474"/>
        <dbReference type="ChEBI" id="CHEBI:456216"/>
        <dbReference type="EC" id="5.6.2.3"/>
    </reaction>
</comment>
<dbReference type="GO" id="GO:0000723">
    <property type="term" value="P:telomere maintenance"/>
    <property type="evidence" value="ECO:0007669"/>
    <property type="project" value="InterPro"/>
</dbReference>
<dbReference type="GO" id="GO:0006281">
    <property type="term" value="P:DNA repair"/>
    <property type="evidence" value="ECO:0007669"/>
    <property type="project" value="UniProtKB-KW"/>
</dbReference>
<feature type="region of interest" description="Disordered" evidence="2">
    <location>
        <begin position="1"/>
        <end position="27"/>
    </location>
</feature>
<dbReference type="OrthoDB" id="3599742at2759"/>
<evidence type="ECO:0000313" key="7">
    <source>
        <dbReference type="Proteomes" id="UP000258309"/>
    </source>
</evidence>
<comment type="caution">
    <text evidence="6">The sequence shown here is derived from an EMBL/GenBank/DDBJ whole genome shotgun (WGS) entry which is preliminary data.</text>
</comment>
<dbReference type="Pfam" id="PF20209">
    <property type="entry name" value="DUF6570"/>
    <property type="match status" value="1"/>
</dbReference>
<dbReference type="GO" id="GO:0006310">
    <property type="term" value="P:DNA recombination"/>
    <property type="evidence" value="ECO:0007669"/>
    <property type="project" value="UniProtKB-KW"/>
</dbReference>
<dbReference type="SUPFAM" id="SSF52540">
    <property type="entry name" value="P-loop containing nucleoside triphosphate hydrolases"/>
    <property type="match status" value="2"/>
</dbReference>
<proteinExistence type="inferred from homology"/>
<comment type="cofactor">
    <cofactor evidence="1">
        <name>Mg(2+)</name>
        <dbReference type="ChEBI" id="CHEBI:18420"/>
    </cofactor>
</comment>
<feature type="non-terminal residue" evidence="6">
    <location>
        <position position="1235"/>
    </location>
</feature>
<dbReference type="EMBL" id="NCSJ02000040">
    <property type="protein sequence ID" value="RFU33151.1"/>
    <property type="molecule type" value="Genomic_DNA"/>
</dbReference>
<dbReference type="STRING" id="5539.A0A3E2HJC4"/>
<feature type="domain" description="DNA helicase Pif1-like DEAD-box helicase" evidence="3">
    <location>
        <begin position="806"/>
        <end position="907"/>
    </location>
</feature>
<keyword evidence="1" id="KW-0233">DNA recombination</keyword>
<feature type="region of interest" description="Disordered" evidence="2">
    <location>
        <begin position="358"/>
        <end position="379"/>
    </location>
</feature>
<dbReference type="InterPro" id="IPR046700">
    <property type="entry name" value="DUF6570"/>
</dbReference>
<keyword evidence="1" id="KW-0347">Helicase</keyword>
<comment type="similarity">
    <text evidence="1">Belongs to the helicase family.</text>
</comment>
<evidence type="ECO:0000259" key="5">
    <source>
        <dbReference type="Pfam" id="PF20209"/>
    </source>
</evidence>
<evidence type="ECO:0000259" key="3">
    <source>
        <dbReference type="Pfam" id="PF05970"/>
    </source>
</evidence>
<keyword evidence="1" id="KW-0067">ATP-binding</keyword>
<keyword evidence="1" id="KW-0234">DNA repair</keyword>
<accession>A0A3E2HJC4</accession>
<dbReference type="GO" id="GO:0005524">
    <property type="term" value="F:ATP binding"/>
    <property type="evidence" value="ECO:0007669"/>
    <property type="project" value="UniProtKB-KW"/>
</dbReference>
<dbReference type="Proteomes" id="UP000258309">
    <property type="component" value="Unassembled WGS sequence"/>
</dbReference>
<gene>
    <name evidence="6" type="ORF">B7463_g3183</name>
</gene>
<reference evidence="6 7" key="1">
    <citation type="submission" date="2018-05" db="EMBL/GenBank/DDBJ databases">
        <title>Draft genome sequence of Scytalidium lignicola DSM 105466, a ubiquitous saprotrophic fungus.</title>
        <authorList>
            <person name="Buettner E."/>
            <person name="Gebauer A.M."/>
            <person name="Hofrichter M."/>
            <person name="Liers C."/>
            <person name="Kellner H."/>
        </authorList>
    </citation>
    <scope>NUCLEOTIDE SEQUENCE [LARGE SCALE GENOMIC DNA]</scope>
    <source>
        <strain evidence="6 7">DSM 105466</strain>
    </source>
</reference>
<dbReference type="OMA" id="VHERITH"/>
<keyword evidence="7" id="KW-1185">Reference proteome</keyword>
<dbReference type="InterPro" id="IPR051055">
    <property type="entry name" value="PIF1_helicase"/>
</dbReference>
<dbReference type="CDD" id="cd18809">
    <property type="entry name" value="SF1_C_RecD"/>
    <property type="match status" value="1"/>
</dbReference>
<dbReference type="PANTHER" id="PTHR47642">
    <property type="entry name" value="ATP-DEPENDENT DNA HELICASE"/>
    <property type="match status" value="1"/>
</dbReference>
<protein>
    <recommendedName>
        <fullName evidence="1">ATP-dependent DNA helicase</fullName>
        <ecNumber evidence="1">5.6.2.3</ecNumber>
    </recommendedName>
</protein>
<dbReference type="AlphaFoldDB" id="A0A3E2HJC4"/>
<dbReference type="GO" id="GO:0016787">
    <property type="term" value="F:hydrolase activity"/>
    <property type="evidence" value="ECO:0007669"/>
    <property type="project" value="UniProtKB-KW"/>
</dbReference>
<dbReference type="GO" id="GO:0043139">
    <property type="term" value="F:5'-3' DNA helicase activity"/>
    <property type="evidence" value="ECO:0007669"/>
    <property type="project" value="UniProtKB-EC"/>
</dbReference>
<dbReference type="InterPro" id="IPR010285">
    <property type="entry name" value="DNA_helicase_pif1-like_DEAD"/>
</dbReference>
<feature type="non-terminal residue" evidence="6">
    <location>
        <position position="1"/>
    </location>
</feature>
<feature type="domain" description="DUF6570" evidence="5">
    <location>
        <begin position="208"/>
        <end position="336"/>
    </location>
</feature>
<organism evidence="6 7">
    <name type="scientific">Scytalidium lignicola</name>
    <name type="common">Hyphomycete</name>
    <dbReference type="NCBI Taxonomy" id="5539"/>
    <lineage>
        <taxon>Eukaryota</taxon>
        <taxon>Fungi</taxon>
        <taxon>Dikarya</taxon>
        <taxon>Ascomycota</taxon>
        <taxon>Pezizomycotina</taxon>
        <taxon>Leotiomycetes</taxon>
        <taxon>Leotiomycetes incertae sedis</taxon>
        <taxon>Scytalidium</taxon>
    </lineage>
</organism>
<keyword evidence="1" id="KW-0227">DNA damage</keyword>
<dbReference type="InterPro" id="IPR025476">
    <property type="entry name" value="Helitron_helicase-like"/>
</dbReference>
<dbReference type="PANTHER" id="PTHR47642:SF6">
    <property type="entry name" value="ATP-DEPENDENT DNA HELICASE"/>
    <property type="match status" value="1"/>
</dbReference>
<keyword evidence="1" id="KW-0378">Hydrolase</keyword>
<evidence type="ECO:0000313" key="6">
    <source>
        <dbReference type="EMBL" id="RFU33151.1"/>
    </source>
</evidence>
<evidence type="ECO:0000256" key="1">
    <source>
        <dbReference type="RuleBase" id="RU363044"/>
    </source>
</evidence>
<evidence type="ECO:0000256" key="2">
    <source>
        <dbReference type="SAM" id="MobiDB-lite"/>
    </source>
</evidence>
<name>A0A3E2HJC4_SCYLI</name>